<feature type="signal peptide" evidence="1">
    <location>
        <begin position="1"/>
        <end position="24"/>
    </location>
</feature>
<dbReference type="AlphaFoldDB" id="A0A7S4VCQ0"/>
<dbReference type="EMBL" id="HBNR01024099">
    <property type="protein sequence ID" value="CAE4576527.1"/>
    <property type="molecule type" value="Transcribed_RNA"/>
</dbReference>
<keyword evidence="1" id="KW-0732">Signal</keyword>
<evidence type="ECO:0000313" key="2">
    <source>
        <dbReference type="EMBL" id="CAE4576527.1"/>
    </source>
</evidence>
<dbReference type="CDD" id="cd17039">
    <property type="entry name" value="Ubl_ubiquitin_like"/>
    <property type="match status" value="1"/>
</dbReference>
<gene>
    <name evidence="2" type="ORF">AMON00008_LOCUS16147</name>
</gene>
<evidence type="ECO:0008006" key="3">
    <source>
        <dbReference type="Google" id="ProtNLM"/>
    </source>
</evidence>
<evidence type="ECO:0000256" key="1">
    <source>
        <dbReference type="SAM" id="SignalP"/>
    </source>
</evidence>
<sequence>MASTVQVFLLSGRCLSVTVASAGATPLTIEVKRSIQSAHGIPIAEQVLSAQGRVLTNMEPVSPQVSLVLGMSVDSYAKAFMQENSKLARRRMWPSTLLKPPAPLSAEQLLAHAQEAFGRYACFVSCTWVRPSATGRARSPSTRVSPACIDEYLGRLVCDAVATEAAERRAREVSDVTDVDSRRDYVTRAWSGEESCSVEAACLESARRDALVLDPEEAEMLRTWPGSLLAQQ</sequence>
<accession>A0A7S4VCQ0</accession>
<name>A0A7S4VCQ0_9DINO</name>
<reference evidence="2" key="1">
    <citation type="submission" date="2021-01" db="EMBL/GenBank/DDBJ databases">
        <authorList>
            <person name="Corre E."/>
            <person name="Pelletier E."/>
            <person name="Niang G."/>
            <person name="Scheremetjew M."/>
            <person name="Finn R."/>
            <person name="Kale V."/>
            <person name="Holt S."/>
            <person name="Cochrane G."/>
            <person name="Meng A."/>
            <person name="Brown T."/>
            <person name="Cohen L."/>
        </authorList>
    </citation>
    <scope>NUCLEOTIDE SEQUENCE</scope>
    <source>
        <strain evidence="2">CCMP3105</strain>
    </source>
</reference>
<organism evidence="2">
    <name type="scientific">Alexandrium monilatum</name>
    <dbReference type="NCBI Taxonomy" id="311494"/>
    <lineage>
        <taxon>Eukaryota</taxon>
        <taxon>Sar</taxon>
        <taxon>Alveolata</taxon>
        <taxon>Dinophyceae</taxon>
        <taxon>Gonyaulacales</taxon>
        <taxon>Pyrocystaceae</taxon>
        <taxon>Alexandrium</taxon>
    </lineage>
</organism>
<feature type="chain" id="PRO_5030733197" description="Ubiquitin-like domain-containing protein" evidence="1">
    <location>
        <begin position="25"/>
        <end position="232"/>
    </location>
</feature>
<protein>
    <recommendedName>
        <fullName evidence="3">Ubiquitin-like domain-containing protein</fullName>
    </recommendedName>
</protein>
<proteinExistence type="predicted"/>